<dbReference type="PROSITE" id="PS00028">
    <property type="entry name" value="ZINC_FINGER_C2H2_1"/>
    <property type="match status" value="2"/>
</dbReference>
<evidence type="ECO:0000256" key="5">
    <source>
        <dbReference type="PROSITE-ProRule" id="PRU00042"/>
    </source>
</evidence>
<proteinExistence type="predicted"/>
<dbReference type="Proteomes" id="UP000038040">
    <property type="component" value="Unplaced"/>
</dbReference>
<dbReference type="InterPro" id="IPR013087">
    <property type="entry name" value="Znf_C2H2_type"/>
</dbReference>
<dbReference type="PANTHER" id="PTHR23057:SF0">
    <property type="entry name" value="JUXTAPOSED WITH ANOTHER ZINC FINGER PROTEIN 1"/>
    <property type="match status" value="1"/>
</dbReference>
<dbReference type="AlphaFoldDB" id="A0A0N4UQ12"/>
<feature type="domain" description="C2H2-type" evidence="7">
    <location>
        <begin position="92"/>
        <end position="115"/>
    </location>
</feature>
<keyword evidence="10" id="KW-1185">Reference proteome</keyword>
<evidence type="ECO:0000256" key="3">
    <source>
        <dbReference type="ARBA" id="ARBA00022771"/>
    </source>
</evidence>
<organism evidence="9 11">
    <name type="scientific">Dracunculus medinensis</name>
    <name type="common">Guinea worm</name>
    <dbReference type="NCBI Taxonomy" id="318479"/>
    <lineage>
        <taxon>Eukaryota</taxon>
        <taxon>Metazoa</taxon>
        <taxon>Ecdysozoa</taxon>
        <taxon>Nematoda</taxon>
        <taxon>Chromadorea</taxon>
        <taxon>Rhabditida</taxon>
        <taxon>Spirurina</taxon>
        <taxon>Dracunculoidea</taxon>
        <taxon>Dracunculidae</taxon>
        <taxon>Dracunculus</taxon>
    </lineage>
</organism>
<evidence type="ECO:0000313" key="10">
    <source>
        <dbReference type="Proteomes" id="UP000274756"/>
    </source>
</evidence>
<feature type="compositionally biased region" description="Polar residues" evidence="6">
    <location>
        <begin position="306"/>
        <end position="337"/>
    </location>
</feature>
<evidence type="ECO:0000313" key="11">
    <source>
        <dbReference type="WBParaSite" id="DME_0001007601-mRNA-1"/>
    </source>
</evidence>
<dbReference type="WBParaSite" id="DME_0001007601-mRNA-1">
    <property type="protein sequence ID" value="DME_0001007601-mRNA-1"/>
    <property type="gene ID" value="DME_0001007601"/>
</dbReference>
<gene>
    <name evidence="8" type="ORF">DME_LOCUS10837</name>
</gene>
<sequence length="337" mass="36913">MNSPTIRLKMMKTLVNVFIDHNDDRRYKCPVEGCNKRYKNLQGAKHHARQVHGINDDSVGVVTSIDILPRPGNTSVGPAQPPVTKYASMRPYKCAHCTKRYKTMVGLSNHMQQGHQRLSIPTSTTNLTTNLVPVSPSAVSNSTSTHLHTQSGAQESHNSIGSLREEAQNPTQVNVCIASPYNSSTAPMNVIPPGMRVTAQTMSSVIGHQYQNQIYPSNKGASVHGTNIQVRTVGNVLGISRTTPLPYQVPVATNDVSQQVDAQIPNKVPQRVTSNQTSLNRSHYQQFNQAYLQRARMSSNHSSSSINVQYNNDIPLNTSSNSDSQGISGQSGRVQQF</sequence>
<keyword evidence="1" id="KW-0479">Metal-binding</keyword>
<dbReference type="OrthoDB" id="5863628at2759"/>
<dbReference type="Proteomes" id="UP000274756">
    <property type="component" value="Unassembled WGS sequence"/>
</dbReference>
<dbReference type="SUPFAM" id="SSF57667">
    <property type="entry name" value="beta-beta-alpha zinc fingers"/>
    <property type="match status" value="2"/>
</dbReference>
<dbReference type="PANTHER" id="PTHR23057">
    <property type="entry name" value="JUXTAPOSED WITH ANOTHER ZINC FINGER PROTEIN 1"/>
    <property type="match status" value="1"/>
</dbReference>
<evidence type="ECO:0000256" key="2">
    <source>
        <dbReference type="ARBA" id="ARBA00022737"/>
    </source>
</evidence>
<keyword evidence="4" id="KW-0862">Zinc</keyword>
<evidence type="ECO:0000256" key="4">
    <source>
        <dbReference type="ARBA" id="ARBA00022833"/>
    </source>
</evidence>
<dbReference type="InterPro" id="IPR051580">
    <property type="entry name" value="ZnF-Chromatin_assoc"/>
</dbReference>
<dbReference type="InterPro" id="IPR036236">
    <property type="entry name" value="Znf_C2H2_sf"/>
</dbReference>
<reference evidence="11" key="1">
    <citation type="submission" date="2017-02" db="UniProtKB">
        <authorList>
            <consortium name="WormBaseParasite"/>
        </authorList>
    </citation>
    <scope>IDENTIFICATION</scope>
</reference>
<evidence type="ECO:0000256" key="6">
    <source>
        <dbReference type="SAM" id="MobiDB-lite"/>
    </source>
</evidence>
<dbReference type="Pfam" id="PF00096">
    <property type="entry name" value="zf-C2H2"/>
    <property type="match status" value="1"/>
</dbReference>
<keyword evidence="2" id="KW-0677">Repeat</keyword>
<dbReference type="SMART" id="SM00355">
    <property type="entry name" value="ZnF_C2H2"/>
    <property type="match status" value="2"/>
</dbReference>
<dbReference type="GO" id="GO:0008270">
    <property type="term" value="F:zinc ion binding"/>
    <property type="evidence" value="ECO:0007669"/>
    <property type="project" value="UniProtKB-KW"/>
</dbReference>
<evidence type="ECO:0000313" key="9">
    <source>
        <dbReference type="Proteomes" id="UP000038040"/>
    </source>
</evidence>
<feature type="region of interest" description="Disordered" evidence="6">
    <location>
        <begin position="295"/>
        <end position="337"/>
    </location>
</feature>
<keyword evidence="3 5" id="KW-0863">Zinc-finger</keyword>
<dbReference type="PROSITE" id="PS50157">
    <property type="entry name" value="ZINC_FINGER_C2H2_2"/>
    <property type="match status" value="1"/>
</dbReference>
<evidence type="ECO:0000256" key="1">
    <source>
        <dbReference type="ARBA" id="ARBA00022723"/>
    </source>
</evidence>
<dbReference type="STRING" id="318479.A0A0N4UQ12"/>
<accession>A0A0N4UQ12</accession>
<name>A0A0N4UQ12_DRAME</name>
<reference evidence="8 10" key="2">
    <citation type="submission" date="2018-11" db="EMBL/GenBank/DDBJ databases">
        <authorList>
            <consortium name="Pathogen Informatics"/>
        </authorList>
    </citation>
    <scope>NUCLEOTIDE SEQUENCE [LARGE SCALE GENOMIC DNA]</scope>
</reference>
<dbReference type="Gene3D" id="3.30.160.60">
    <property type="entry name" value="Classic Zinc Finger"/>
    <property type="match status" value="1"/>
</dbReference>
<evidence type="ECO:0000313" key="8">
    <source>
        <dbReference type="EMBL" id="VDN60864.1"/>
    </source>
</evidence>
<protein>
    <submittedName>
        <fullName evidence="11">C2H2-type domain-containing protein</fullName>
    </submittedName>
</protein>
<dbReference type="EMBL" id="UYYG01001255">
    <property type="protein sequence ID" value="VDN60864.1"/>
    <property type="molecule type" value="Genomic_DNA"/>
</dbReference>
<evidence type="ECO:0000259" key="7">
    <source>
        <dbReference type="PROSITE" id="PS50157"/>
    </source>
</evidence>
<feature type="region of interest" description="Disordered" evidence="6">
    <location>
        <begin position="136"/>
        <end position="159"/>
    </location>
</feature>
<dbReference type="GO" id="GO:0005634">
    <property type="term" value="C:nucleus"/>
    <property type="evidence" value="ECO:0007669"/>
    <property type="project" value="TreeGrafter"/>
</dbReference>